<keyword evidence="2" id="KW-1185">Reference proteome</keyword>
<dbReference type="Proteomes" id="UP000294567">
    <property type="component" value="Unassembled WGS sequence"/>
</dbReference>
<protein>
    <recommendedName>
        <fullName evidence="3">Acetyltransferase (GNAT) family protein</fullName>
    </recommendedName>
</protein>
<proteinExistence type="predicted"/>
<accession>A0A4R3KZ55</accession>
<comment type="caution">
    <text evidence="1">The sequence shown here is derived from an EMBL/GenBank/DDBJ whole genome shotgun (WGS) entry which is preliminary data.</text>
</comment>
<dbReference type="Gene3D" id="3.40.630.30">
    <property type="match status" value="1"/>
</dbReference>
<sequence>MFLQFYQRIILKKSVVGDMKGIFIYNFSDWNTVVENQWDLSIEEKRESEFMAIISNNELVAYGSISLKGDIAYIGIGLKPSFCGKGYGEM</sequence>
<evidence type="ECO:0000313" key="1">
    <source>
        <dbReference type="EMBL" id="TCS91586.1"/>
    </source>
</evidence>
<dbReference type="EMBL" id="SMAE01000001">
    <property type="protein sequence ID" value="TCS91586.1"/>
    <property type="molecule type" value="Genomic_DNA"/>
</dbReference>
<gene>
    <name evidence="1" type="ORF">EDD65_10187</name>
</gene>
<evidence type="ECO:0008006" key="3">
    <source>
        <dbReference type="Google" id="ProtNLM"/>
    </source>
</evidence>
<name>A0A4R3KZ55_9FIRM</name>
<dbReference type="OrthoDB" id="423921at2"/>
<dbReference type="InterPro" id="IPR016181">
    <property type="entry name" value="Acyl_CoA_acyltransferase"/>
</dbReference>
<evidence type="ECO:0000313" key="2">
    <source>
        <dbReference type="Proteomes" id="UP000294567"/>
    </source>
</evidence>
<reference evidence="1 2" key="1">
    <citation type="submission" date="2019-03" db="EMBL/GenBank/DDBJ databases">
        <title>Genomic Encyclopedia of Type Strains, Phase IV (KMG-IV): sequencing the most valuable type-strain genomes for metagenomic binning, comparative biology and taxonomic classification.</title>
        <authorList>
            <person name="Goeker M."/>
        </authorList>
    </citation>
    <scope>NUCLEOTIDE SEQUENCE [LARGE SCALE GENOMIC DNA]</scope>
    <source>
        <strain evidence="1 2">DSM 26752</strain>
    </source>
</reference>
<organism evidence="1 2">
    <name type="scientific">Keratinibaculum paraultunense</name>
    <dbReference type="NCBI Taxonomy" id="1278232"/>
    <lineage>
        <taxon>Bacteria</taxon>
        <taxon>Bacillati</taxon>
        <taxon>Bacillota</taxon>
        <taxon>Tissierellia</taxon>
        <taxon>Tissierellales</taxon>
        <taxon>Tepidimicrobiaceae</taxon>
        <taxon>Keratinibaculum</taxon>
    </lineage>
</organism>
<dbReference type="AlphaFoldDB" id="A0A4R3KZ55"/>
<dbReference type="SUPFAM" id="SSF55729">
    <property type="entry name" value="Acyl-CoA N-acyltransferases (Nat)"/>
    <property type="match status" value="1"/>
</dbReference>